<feature type="chain" id="PRO_5002791426" evidence="2">
    <location>
        <begin position="21"/>
        <end position="173"/>
    </location>
</feature>
<dbReference type="KEGG" id="dan:6502487"/>
<dbReference type="AlphaFoldDB" id="B3N007"/>
<accession>B3N007</accession>
<evidence type="ECO:0000256" key="1">
    <source>
        <dbReference type="SAM" id="Coils"/>
    </source>
</evidence>
<sequence>MAVQVSLLFAFLLLTKSILSDEKIPSKRLIKLNEVITSRINETLLEYSHEDVSSYYKNLEAALKLPITQLDEKIMAYNVFVSKKYKGSYLYEQNVIQLGNESSSRENYTKIEKKLLKLLMKLGIYDDFAVRVFKAIFSDEEQLKKLKIKLDELGEDEINSENDSLWDFIFYLF</sequence>
<name>B3N007_DROAN</name>
<evidence type="ECO:0000313" key="3">
    <source>
        <dbReference type="EMBL" id="EDV35373.1"/>
    </source>
</evidence>
<dbReference type="EMBL" id="CH902638">
    <property type="protein sequence ID" value="EDV35373.1"/>
    <property type="molecule type" value="Genomic_DNA"/>
</dbReference>
<evidence type="ECO:0000256" key="2">
    <source>
        <dbReference type="SAM" id="SignalP"/>
    </source>
</evidence>
<dbReference type="OMA" id="ETTIFAI"/>
<keyword evidence="2" id="KW-0732">Signal</keyword>
<organism evidence="3 4">
    <name type="scientific">Drosophila ananassae</name>
    <name type="common">Fruit fly</name>
    <dbReference type="NCBI Taxonomy" id="7217"/>
    <lineage>
        <taxon>Eukaryota</taxon>
        <taxon>Metazoa</taxon>
        <taxon>Ecdysozoa</taxon>
        <taxon>Arthropoda</taxon>
        <taxon>Hexapoda</taxon>
        <taxon>Insecta</taxon>
        <taxon>Pterygota</taxon>
        <taxon>Neoptera</taxon>
        <taxon>Endopterygota</taxon>
        <taxon>Diptera</taxon>
        <taxon>Brachycera</taxon>
        <taxon>Muscomorpha</taxon>
        <taxon>Ephydroidea</taxon>
        <taxon>Drosophilidae</taxon>
        <taxon>Drosophila</taxon>
        <taxon>Sophophora</taxon>
    </lineage>
</organism>
<dbReference type="GeneID" id="6502487"/>
<proteinExistence type="predicted"/>
<protein>
    <submittedName>
        <fullName evidence="3">Uncharacterized protein</fullName>
    </submittedName>
</protein>
<gene>
    <name evidence="3" type="primary">Dana\GF19741</name>
    <name evidence="3" type="synonym">dana_GLEANR_22146</name>
    <name evidence="3" type="ORF">GF19741</name>
</gene>
<dbReference type="HOGENOM" id="CLU_1442491_0_0_1"/>
<keyword evidence="4" id="KW-1185">Reference proteome</keyword>
<dbReference type="PhylomeDB" id="B3N007"/>
<reference evidence="3 4" key="1">
    <citation type="journal article" date="2007" name="Nature">
        <title>Evolution of genes and genomes on the Drosophila phylogeny.</title>
        <authorList>
            <consortium name="Drosophila 12 Genomes Consortium"/>
            <person name="Clark A.G."/>
            <person name="Eisen M.B."/>
            <person name="Smith D.R."/>
            <person name="Bergman C.M."/>
            <person name="Oliver B."/>
            <person name="Markow T.A."/>
            <person name="Kaufman T.C."/>
            <person name="Kellis M."/>
            <person name="Gelbart W."/>
            <person name="Iyer V.N."/>
            <person name="Pollard D.A."/>
            <person name="Sackton T.B."/>
            <person name="Larracuente A.M."/>
            <person name="Singh N.D."/>
            <person name="Abad J.P."/>
            <person name="Abt D.N."/>
            <person name="Adryan B."/>
            <person name="Aguade M."/>
            <person name="Akashi H."/>
            <person name="Anderson W.W."/>
            <person name="Aquadro C.F."/>
            <person name="Ardell D.H."/>
            <person name="Arguello R."/>
            <person name="Artieri C.G."/>
            <person name="Barbash D.A."/>
            <person name="Barker D."/>
            <person name="Barsanti P."/>
            <person name="Batterham P."/>
            <person name="Batzoglou S."/>
            <person name="Begun D."/>
            <person name="Bhutkar A."/>
            <person name="Blanco E."/>
            <person name="Bosak S.A."/>
            <person name="Bradley R.K."/>
            <person name="Brand A.D."/>
            <person name="Brent M.R."/>
            <person name="Brooks A.N."/>
            <person name="Brown R.H."/>
            <person name="Butlin R.K."/>
            <person name="Caggese C."/>
            <person name="Calvi B.R."/>
            <person name="Bernardo de Carvalho A."/>
            <person name="Caspi A."/>
            <person name="Castrezana S."/>
            <person name="Celniker S.E."/>
            <person name="Chang J.L."/>
            <person name="Chapple C."/>
            <person name="Chatterji S."/>
            <person name="Chinwalla A."/>
            <person name="Civetta A."/>
            <person name="Clifton S.W."/>
            <person name="Comeron J.M."/>
            <person name="Costello J.C."/>
            <person name="Coyne J.A."/>
            <person name="Daub J."/>
            <person name="David R.G."/>
            <person name="Delcher A.L."/>
            <person name="Delehaunty K."/>
            <person name="Do C.B."/>
            <person name="Ebling H."/>
            <person name="Edwards K."/>
            <person name="Eickbush T."/>
            <person name="Evans J.D."/>
            <person name="Filipski A."/>
            <person name="Findeiss S."/>
            <person name="Freyhult E."/>
            <person name="Fulton L."/>
            <person name="Fulton R."/>
            <person name="Garcia A.C."/>
            <person name="Gardiner A."/>
            <person name="Garfield D.A."/>
            <person name="Garvin B.E."/>
            <person name="Gibson G."/>
            <person name="Gilbert D."/>
            <person name="Gnerre S."/>
            <person name="Godfrey J."/>
            <person name="Good R."/>
            <person name="Gotea V."/>
            <person name="Gravely B."/>
            <person name="Greenberg A.J."/>
            <person name="Griffiths-Jones S."/>
            <person name="Gross S."/>
            <person name="Guigo R."/>
            <person name="Gustafson E.A."/>
            <person name="Haerty W."/>
            <person name="Hahn M.W."/>
            <person name="Halligan D.L."/>
            <person name="Halpern A.L."/>
            <person name="Halter G.M."/>
            <person name="Han M.V."/>
            <person name="Heger A."/>
            <person name="Hillier L."/>
            <person name="Hinrichs A.S."/>
            <person name="Holmes I."/>
            <person name="Hoskins R.A."/>
            <person name="Hubisz M.J."/>
            <person name="Hultmark D."/>
            <person name="Huntley M.A."/>
            <person name="Jaffe D.B."/>
            <person name="Jagadeeshan S."/>
            <person name="Jeck W.R."/>
            <person name="Johnson J."/>
            <person name="Jones C.D."/>
            <person name="Jordan W.C."/>
            <person name="Karpen G.H."/>
            <person name="Kataoka E."/>
            <person name="Keightley P.D."/>
            <person name="Kheradpour P."/>
            <person name="Kirkness E.F."/>
            <person name="Koerich L.B."/>
            <person name="Kristiansen K."/>
            <person name="Kudrna D."/>
            <person name="Kulathinal R.J."/>
            <person name="Kumar S."/>
            <person name="Kwok R."/>
            <person name="Lander E."/>
            <person name="Langley C.H."/>
            <person name="Lapoint R."/>
            <person name="Lazzaro B.P."/>
            <person name="Lee S.J."/>
            <person name="Levesque L."/>
            <person name="Li R."/>
            <person name="Lin C.F."/>
            <person name="Lin M.F."/>
            <person name="Lindblad-Toh K."/>
            <person name="Llopart A."/>
            <person name="Long M."/>
            <person name="Low L."/>
            <person name="Lozovsky E."/>
            <person name="Lu J."/>
            <person name="Luo M."/>
            <person name="Machado C.A."/>
            <person name="Makalowski W."/>
            <person name="Marzo M."/>
            <person name="Matsuda M."/>
            <person name="Matzkin L."/>
            <person name="McAllister B."/>
            <person name="McBride C.S."/>
            <person name="McKernan B."/>
            <person name="McKernan K."/>
            <person name="Mendez-Lago M."/>
            <person name="Minx P."/>
            <person name="Mollenhauer M.U."/>
            <person name="Montooth K."/>
            <person name="Mount S.M."/>
            <person name="Mu X."/>
            <person name="Myers E."/>
            <person name="Negre B."/>
            <person name="Newfeld S."/>
            <person name="Nielsen R."/>
            <person name="Noor M.A."/>
            <person name="O'Grady P."/>
            <person name="Pachter L."/>
            <person name="Papaceit M."/>
            <person name="Parisi M.J."/>
            <person name="Parisi M."/>
            <person name="Parts L."/>
            <person name="Pedersen J.S."/>
            <person name="Pesole G."/>
            <person name="Phillippy A.M."/>
            <person name="Ponting C.P."/>
            <person name="Pop M."/>
            <person name="Porcelli D."/>
            <person name="Powell J.R."/>
            <person name="Prohaska S."/>
            <person name="Pruitt K."/>
            <person name="Puig M."/>
            <person name="Quesneville H."/>
            <person name="Ram K.R."/>
            <person name="Rand D."/>
            <person name="Rasmussen M.D."/>
            <person name="Reed L.K."/>
            <person name="Reenan R."/>
            <person name="Reily A."/>
            <person name="Remington K.A."/>
            <person name="Rieger T.T."/>
            <person name="Ritchie M.G."/>
            <person name="Robin C."/>
            <person name="Rogers Y.H."/>
            <person name="Rohde C."/>
            <person name="Rozas J."/>
            <person name="Rubenfield M.J."/>
            <person name="Ruiz A."/>
            <person name="Russo S."/>
            <person name="Salzberg S.L."/>
            <person name="Sanchez-Gracia A."/>
            <person name="Saranga D.J."/>
            <person name="Sato H."/>
            <person name="Schaeffer S.W."/>
            <person name="Schatz M.C."/>
            <person name="Schlenke T."/>
            <person name="Schwartz R."/>
            <person name="Segarra C."/>
            <person name="Singh R.S."/>
            <person name="Sirot L."/>
            <person name="Sirota M."/>
            <person name="Sisneros N.B."/>
            <person name="Smith C.D."/>
            <person name="Smith T.F."/>
            <person name="Spieth J."/>
            <person name="Stage D.E."/>
            <person name="Stark A."/>
            <person name="Stephan W."/>
            <person name="Strausberg R.L."/>
            <person name="Strempel S."/>
            <person name="Sturgill D."/>
            <person name="Sutton G."/>
            <person name="Sutton G.G."/>
            <person name="Tao W."/>
            <person name="Teichmann S."/>
            <person name="Tobari Y.N."/>
            <person name="Tomimura Y."/>
            <person name="Tsolas J.M."/>
            <person name="Valente V.L."/>
            <person name="Venter E."/>
            <person name="Venter J.C."/>
            <person name="Vicario S."/>
            <person name="Vieira F.G."/>
            <person name="Vilella A.J."/>
            <person name="Villasante A."/>
            <person name="Walenz B."/>
            <person name="Wang J."/>
            <person name="Wasserman M."/>
            <person name="Watts T."/>
            <person name="Wilson D."/>
            <person name="Wilson R.K."/>
            <person name="Wing R.A."/>
            <person name="Wolfner M.F."/>
            <person name="Wong A."/>
            <person name="Wong G.K."/>
            <person name="Wu C.I."/>
            <person name="Wu G."/>
            <person name="Yamamoto D."/>
            <person name="Yang H.P."/>
            <person name="Yang S.P."/>
            <person name="Yorke J.A."/>
            <person name="Yoshida K."/>
            <person name="Zdobnov E."/>
            <person name="Zhang P."/>
            <person name="Zhang Y."/>
            <person name="Zimin A.V."/>
            <person name="Baldwin J."/>
            <person name="Abdouelleil A."/>
            <person name="Abdulkadir J."/>
            <person name="Abebe A."/>
            <person name="Abera B."/>
            <person name="Abreu J."/>
            <person name="Acer S.C."/>
            <person name="Aftuck L."/>
            <person name="Alexander A."/>
            <person name="An P."/>
            <person name="Anderson E."/>
            <person name="Anderson S."/>
            <person name="Arachi H."/>
            <person name="Azer M."/>
            <person name="Bachantsang P."/>
            <person name="Barry A."/>
            <person name="Bayul T."/>
            <person name="Berlin A."/>
            <person name="Bessette D."/>
            <person name="Bloom T."/>
            <person name="Blye J."/>
            <person name="Boguslavskiy L."/>
            <person name="Bonnet C."/>
            <person name="Boukhgalter B."/>
            <person name="Bourzgui I."/>
            <person name="Brown A."/>
            <person name="Cahill P."/>
            <person name="Channer S."/>
            <person name="Cheshatsang Y."/>
            <person name="Chuda L."/>
            <person name="Citroen M."/>
            <person name="Collymore A."/>
            <person name="Cooke P."/>
            <person name="Costello M."/>
            <person name="D'Aco K."/>
            <person name="Daza R."/>
            <person name="De Haan G."/>
            <person name="DeGray S."/>
            <person name="DeMaso C."/>
            <person name="Dhargay N."/>
            <person name="Dooley K."/>
            <person name="Dooley E."/>
            <person name="Doricent M."/>
            <person name="Dorje P."/>
            <person name="Dorjee K."/>
            <person name="Dupes A."/>
            <person name="Elong R."/>
            <person name="Falk J."/>
            <person name="Farina A."/>
            <person name="Faro S."/>
            <person name="Ferguson D."/>
            <person name="Fisher S."/>
            <person name="Foley C.D."/>
            <person name="Franke A."/>
            <person name="Friedrich D."/>
            <person name="Gadbois L."/>
            <person name="Gearin G."/>
            <person name="Gearin C.R."/>
            <person name="Giannoukos G."/>
            <person name="Goode T."/>
            <person name="Graham J."/>
            <person name="Grandbois E."/>
            <person name="Grewal S."/>
            <person name="Gyaltsen K."/>
            <person name="Hafez N."/>
            <person name="Hagos B."/>
            <person name="Hall J."/>
            <person name="Henson C."/>
            <person name="Hollinger A."/>
            <person name="Honan T."/>
            <person name="Huard M.D."/>
            <person name="Hughes L."/>
            <person name="Hurhula B."/>
            <person name="Husby M.E."/>
            <person name="Kamat A."/>
            <person name="Kanga B."/>
            <person name="Kashin S."/>
            <person name="Khazanovich D."/>
            <person name="Kisner P."/>
            <person name="Lance K."/>
            <person name="Lara M."/>
            <person name="Lee W."/>
            <person name="Lennon N."/>
            <person name="Letendre F."/>
            <person name="LeVine R."/>
            <person name="Lipovsky A."/>
            <person name="Liu X."/>
            <person name="Liu J."/>
            <person name="Liu S."/>
            <person name="Lokyitsang T."/>
            <person name="Lokyitsang Y."/>
            <person name="Lubonja R."/>
            <person name="Lui A."/>
            <person name="MacDonald P."/>
            <person name="Magnisalis V."/>
            <person name="Maru K."/>
            <person name="Matthews C."/>
            <person name="McCusker W."/>
            <person name="McDonough S."/>
            <person name="Mehta T."/>
            <person name="Meldrim J."/>
            <person name="Meneus L."/>
            <person name="Mihai O."/>
            <person name="Mihalev A."/>
            <person name="Mihova T."/>
            <person name="Mittelman R."/>
            <person name="Mlenga V."/>
            <person name="Montmayeur A."/>
            <person name="Mulrain L."/>
            <person name="Navidi A."/>
            <person name="Naylor J."/>
            <person name="Negash T."/>
            <person name="Nguyen T."/>
            <person name="Nguyen N."/>
            <person name="Nicol R."/>
            <person name="Norbu C."/>
            <person name="Norbu N."/>
            <person name="Novod N."/>
            <person name="O'Neill B."/>
            <person name="Osman S."/>
            <person name="Markiewicz E."/>
            <person name="Oyono O.L."/>
            <person name="Patti C."/>
            <person name="Phunkhang P."/>
            <person name="Pierre F."/>
            <person name="Priest M."/>
            <person name="Raghuraman S."/>
            <person name="Rege F."/>
            <person name="Reyes R."/>
            <person name="Rise C."/>
            <person name="Rogov P."/>
            <person name="Ross K."/>
            <person name="Ryan E."/>
            <person name="Settipalli S."/>
            <person name="Shea T."/>
            <person name="Sherpa N."/>
            <person name="Shi L."/>
            <person name="Shih D."/>
            <person name="Sparrow T."/>
            <person name="Spaulding J."/>
            <person name="Stalker J."/>
            <person name="Stange-Thomann N."/>
            <person name="Stavropoulos S."/>
            <person name="Stone C."/>
            <person name="Strader C."/>
            <person name="Tesfaye S."/>
            <person name="Thomson T."/>
            <person name="Thoulutsang Y."/>
            <person name="Thoulutsang D."/>
            <person name="Topham K."/>
            <person name="Topping I."/>
            <person name="Tsamla T."/>
            <person name="Vassiliev H."/>
            <person name="Vo A."/>
            <person name="Wangchuk T."/>
            <person name="Wangdi T."/>
            <person name="Weiand M."/>
            <person name="Wilkinson J."/>
            <person name="Wilson A."/>
            <person name="Yadav S."/>
            <person name="Young G."/>
            <person name="Yu Q."/>
            <person name="Zembek L."/>
            <person name="Zhong D."/>
            <person name="Zimmer A."/>
            <person name="Zwirko Z."/>
            <person name="Jaffe D.B."/>
            <person name="Alvarez P."/>
            <person name="Brockman W."/>
            <person name="Butler J."/>
            <person name="Chin C."/>
            <person name="Gnerre S."/>
            <person name="Grabherr M."/>
            <person name="Kleber M."/>
            <person name="Mauceli E."/>
            <person name="MacCallum I."/>
        </authorList>
    </citation>
    <scope>NUCLEOTIDE SEQUENCE [LARGE SCALE GENOMIC DNA]</scope>
    <source>
        <strain evidence="4">Tucson 14024-0371.13</strain>
    </source>
</reference>
<feature type="coiled-coil region" evidence="1">
    <location>
        <begin position="136"/>
        <end position="163"/>
    </location>
</feature>
<dbReference type="OrthoDB" id="7863619at2759"/>
<feature type="signal peptide" evidence="2">
    <location>
        <begin position="1"/>
        <end position="20"/>
    </location>
</feature>
<dbReference type="InParanoid" id="B3N007"/>
<dbReference type="Proteomes" id="UP000007801">
    <property type="component" value="Unassembled WGS sequence"/>
</dbReference>
<dbReference type="STRING" id="7217.B3N007"/>
<evidence type="ECO:0000313" key="4">
    <source>
        <dbReference type="Proteomes" id="UP000007801"/>
    </source>
</evidence>
<keyword evidence="1" id="KW-0175">Coiled coil</keyword>